<dbReference type="SUPFAM" id="SSF52540">
    <property type="entry name" value="P-loop containing nucleoside triphosphate hydrolases"/>
    <property type="match status" value="1"/>
</dbReference>
<organism evidence="1 2">
    <name type="scientific">Pistricoccus aurantiacus</name>
    <dbReference type="NCBI Taxonomy" id="1883414"/>
    <lineage>
        <taxon>Bacteria</taxon>
        <taxon>Pseudomonadati</taxon>
        <taxon>Pseudomonadota</taxon>
        <taxon>Gammaproteobacteria</taxon>
        <taxon>Oceanospirillales</taxon>
        <taxon>Halomonadaceae</taxon>
        <taxon>Pistricoccus</taxon>
    </lineage>
</organism>
<dbReference type="KEGG" id="paur:FGL86_06110"/>
<dbReference type="OrthoDB" id="9802417at2"/>
<proteinExistence type="predicted"/>
<evidence type="ECO:0000313" key="1">
    <source>
        <dbReference type="EMBL" id="QEA38691.1"/>
    </source>
</evidence>
<gene>
    <name evidence="1" type="ORF">FGL86_06110</name>
</gene>
<dbReference type="Pfam" id="PF04365">
    <property type="entry name" value="BrnT_toxin"/>
    <property type="match status" value="1"/>
</dbReference>
<keyword evidence="2" id="KW-1185">Reference proteome</keyword>
<dbReference type="AlphaFoldDB" id="A0A5B8SQU9"/>
<evidence type="ECO:0000313" key="2">
    <source>
        <dbReference type="Proteomes" id="UP000321272"/>
    </source>
</evidence>
<sequence length="88" mass="9751">MRVSATVCSKGGVGKTTVTANLSGLLADAGFRVLLLEIRAKSEDEQRFLLIGQIDGKHWSAVVAYREGRTRLISARRSRKQEVELYES</sequence>
<dbReference type="RefSeq" id="WP_147183751.1">
    <property type="nucleotide sequence ID" value="NZ_CP042382.1"/>
</dbReference>
<dbReference type="InterPro" id="IPR007460">
    <property type="entry name" value="BrnT_toxin"/>
</dbReference>
<protein>
    <submittedName>
        <fullName evidence="1">AAA family ATPase</fullName>
    </submittedName>
</protein>
<dbReference type="InterPro" id="IPR027417">
    <property type="entry name" value="P-loop_NTPase"/>
</dbReference>
<dbReference type="EMBL" id="CP042382">
    <property type="protein sequence ID" value="QEA38691.1"/>
    <property type="molecule type" value="Genomic_DNA"/>
</dbReference>
<accession>A0A5B8SQU9</accession>
<reference evidence="1 2" key="1">
    <citation type="submission" date="2019-06" db="EMBL/GenBank/DDBJ databases">
        <title>Genome analyses of bacteria isolated from kimchi.</title>
        <authorList>
            <person name="Lee S."/>
            <person name="Ahn S."/>
            <person name="Roh S."/>
        </authorList>
    </citation>
    <scope>NUCLEOTIDE SEQUENCE [LARGE SCALE GENOMIC DNA]</scope>
    <source>
        <strain evidence="1 2">CBA4606</strain>
    </source>
</reference>
<dbReference type="Gene3D" id="3.40.50.300">
    <property type="entry name" value="P-loop containing nucleotide triphosphate hydrolases"/>
    <property type="match status" value="1"/>
</dbReference>
<dbReference type="Proteomes" id="UP000321272">
    <property type="component" value="Chromosome"/>
</dbReference>
<name>A0A5B8SQU9_9GAMM</name>